<dbReference type="GO" id="GO:0005634">
    <property type="term" value="C:nucleus"/>
    <property type="evidence" value="ECO:0007669"/>
    <property type="project" value="UniProtKB-SubCell"/>
</dbReference>
<dbReference type="EMBL" id="VRMN01000006">
    <property type="protein sequence ID" value="KAA8493805.1"/>
    <property type="molecule type" value="Genomic_DNA"/>
</dbReference>
<dbReference type="OMA" id="IQKRVRY"/>
<dbReference type="InterPro" id="IPR037200">
    <property type="entry name" value="Isy1_sf"/>
</dbReference>
<dbReference type="InterPro" id="IPR029012">
    <property type="entry name" value="Helix_hairpin_bin_sf"/>
</dbReference>
<keyword evidence="3" id="KW-0539">Nucleus</keyword>
<dbReference type="OrthoDB" id="3459at2759"/>
<comment type="similarity">
    <text evidence="2">Belongs to the ISY1 family.</text>
</comment>
<evidence type="ECO:0000313" key="6">
    <source>
        <dbReference type="Proteomes" id="UP000324585"/>
    </source>
</evidence>
<comment type="caution">
    <text evidence="5">The sequence shown here is derived from an EMBL/GenBank/DDBJ whole genome shotgun (WGS) entry which is preliminary data.</text>
</comment>
<dbReference type="GO" id="GO:0000350">
    <property type="term" value="P:generation of catalytic spliceosome for second transesterification step"/>
    <property type="evidence" value="ECO:0007669"/>
    <property type="project" value="InterPro"/>
</dbReference>
<dbReference type="InterPro" id="IPR009360">
    <property type="entry name" value="Isy1"/>
</dbReference>
<reference evidence="6" key="1">
    <citation type="journal article" date="2019" name="Nat. Commun.">
        <title>Expansion of phycobilisome linker gene families in mesophilic red algae.</title>
        <authorList>
            <person name="Lee J."/>
            <person name="Kim D."/>
            <person name="Bhattacharya D."/>
            <person name="Yoon H.S."/>
        </authorList>
    </citation>
    <scope>NUCLEOTIDE SEQUENCE [LARGE SCALE GENOMIC DNA]</scope>
    <source>
        <strain evidence="6">CCMP 1328</strain>
    </source>
</reference>
<dbReference type="Gene3D" id="1.10.287.660">
    <property type="entry name" value="Helix hairpin bin"/>
    <property type="match status" value="1"/>
</dbReference>
<keyword evidence="6" id="KW-1185">Reference proteome</keyword>
<dbReference type="AlphaFoldDB" id="A0A5J4YRB6"/>
<evidence type="ECO:0000313" key="5">
    <source>
        <dbReference type="EMBL" id="KAA8493805.1"/>
    </source>
</evidence>
<name>A0A5J4YRB6_PORPP</name>
<evidence type="ECO:0000256" key="1">
    <source>
        <dbReference type="ARBA" id="ARBA00004123"/>
    </source>
</evidence>
<dbReference type="Pfam" id="PF06246">
    <property type="entry name" value="Isy1"/>
    <property type="match status" value="1"/>
</dbReference>
<evidence type="ECO:0000256" key="2">
    <source>
        <dbReference type="ARBA" id="ARBA00007002"/>
    </source>
</evidence>
<keyword evidence="4" id="KW-0175">Coiled coil</keyword>
<proteinExistence type="inferred from homology"/>
<dbReference type="Proteomes" id="UP000324585">
    <property type="component" value="Unassembled WGS sequence"/>
</dbReference>
<evidence type="ECO:0000256" key="4">
    <source>
        <dbReference type="SAM" id="Coils"/>
    </source>
</evidence>
<feature type="coiled-coil region" evidence="4">
    <location>
        <begin position="84"/>
        <end position="111"/>
    </location>
</feature>
<comment type="subcellular location">
    <subcellularLocation>
        <location evidence="1">Nucleus</location>
    </subcellularLocation>
</comment>
<organism evidence="5 6">
    <name type="scientific">Porphyridium purpureum</name>
    <name type="common">Red alga</name>
    <name type="synonym">Porphyridium cruentum</name>
    <dbReference type="NCBI Taxonomy" id="35688"/>
    <lineage>
        <taxon>Eukaryota</taxon>
        <taxon>Rhodophyta</taxon>
        <taxon>Bangiophyceae</taxon>
        <taxon>Porphyridiales</taxon>
        <taxon>Porphyridiaceae</taxon>
        <taxon>Porphyridium</taxon>
    </lineage>
</organism>
<accession>A0A5J4YRB6</accession>
<dbReference type="PANTHER" id="PTHR13021">
    <property type="entry name" value="PRE-MRNA-SPLICING FACTOR ISY1"/>
    <property type="match status" value="1"/>
</dbReference>
<sequence>MARSEEKAQSMLHRYLRGKADARSTSRAGAAGAAVRPRLAVLCDDVAQAQLWQRQVVREFVACVSELHDETAAHVDELEESERLMALNDRANKLLREKRHWDRQVRRLARNEGDRSRAGGAREDEAETIAAAASPGTDLARSQYIYFGRARHLPLVQEQLERERIATAKRKIAQDERRALTQHVAEIQKRVRYTYYVTDGHYGPDAVHQVSDDDADGDVPVLYSAEAIQLMMRKQVALSRLPG</sequence>
<gene>
    <name evidence="5" type="ORF">FVE85_4942</name>
</gene>
<evidence type="ECO:0000256" key="3">
    <source>
        <dbReference type="ARBA" id="ARBA00023242"/>
    </source>
</evidence>
<protein>
    <submittedName>
        <fullName evidence="5">Pre-mRNA-splicing factor ISY1-like</fullName>
    </submittedName>
</protein>
<dbReference type="SUPFAM" id="SSF140102">
    <property type="entry name" value="ISY1 domain-like"/>
    <property type="match status" value="1"/>
</dbReference>